<dbReference type="InterPro" id="IPR039426">
    <property type="entry name" value="TonB-dep_rcpt-like"/>
</dbReference>
<sequence>MNFRKKVLAGMSLSLLATGYSGVSVAQASGFTLEEVVVTARKRAENLQEVPIAVTALGEDTIERAGIERADDYISLIPNVTLVDTANIGDTQVSIRGIVSTRDAESTFAYVVDGVLSTNPNSFNEELFDVQQIEVLKGPQGALYGRNAVAGAILVTTKKPSNEFEAKLTGGVANNNATKVSGTVSGPIVEDSVYGRFSFSNRETDGFYKNTFTGQDDAVDFLKDQSYRGRVIWDISDTTSLDIRAGFSKAEGGAINFNAAFAIPQFVAVFGSPTFAVDVNDQPFNFVFNVPGENEQETMDLAIKLDMDAGFADMTASFSYNDLEEYLLSDGTAATFYGYEVTPACLADRASLNSFTSDFFGPAFQPFGVLPPSGSGAGYDPFADGANFAGVYGPYTPLSCDGYQYQERNQTDMSIDVRFTSKEDSDVRWIAGFYVAEIEREVVVAYGADTGAGFLRQPYVPANGPNPTDLLFWDDFDTSVASVYGQVEFDINDTMELAFALRYDYESRDVNNKVPNVAGSGLNVNLLDGNFQALPINAALVSNPNGIPSRSESFSQLQPKVTWSWQASDEINVYASYGVGFRSGGFNSVGTEDTLNFWFNAGYGGPGEAVGAGISVPDAYDKEVSTNIELGAKGEFMDRRLRVNAALFRTNVDDNQFFEFFAGPFGLLRSVTTIDELYIEGFEADVNFVLNEEISLFGGIGLMSSEIEANRHRPLSVGNDVPQAPEKTATLGAQYVKQLGEGLELSVRTDWQYTGAMWFHTLQGEESPTIWNAFFGPGFNSDFLDPATGSNAQRDAYDTLNLRISLSGEQWSVTAWGKNITDELYLQEVIPAPEFGGTFNHPSAQAAYGVDFSYRF</sequence>
<keyword evidence="14" id="KW-1185">Reference proteome</keyword>
<evidence type="ECO:0000313" key="13">
    <source>
        <dbReference type="EMBL" id="EGG28904.1"/>
    </source>
</evidence>
<dbReference type="PANTHER" id="PTHR32552">
    <property type="entry name" value="FERRICHROME IRON RECEPTOR-RELATED"/>
    <property type="match status" value="1"/>
</dbReference>
<dbReference type="GO" id="GO:0006826">
    <property type="term" value="P:iron ion transport"/>
    <property type="evidence" value="ECO:0007669"/>
    <property type="project" value="UniProtKB-KW"/>
</dbReference>
<organism evidence="13 14">
    <name type="scientific">Aequoribacter fuscus</name>
    <dbReference type="NCBI Taxonomy" id="2518989"/>
    <lineage>
        <taxon>Bacteria</taxon>
        <taxon>Pseudomonadati</taxon>
        <taxon>Pseudomonadota</taxon>
        <taxon>Gammaproteobacteria</taxon>
        <taxon>Cellvibrionales</taxon>
        <taxon>Halieaceae</taxon>
        <taxon>Aequoribacter</taxon>
    </lineage>
</organism>
<dbReference type="Gene3D" id="2.40.170.20">
    <property type="entry name" value="TonB-dependent receptor, beta-barrel domain"/>
    <property type="match status" value="2"/>
</dbReference>
<keyword evidence="4" id="KW-0410">Iron transport</keyword>
<name>F3L449_9GAMM</name>
<dbReference type="STRING" id="2518989.IMCC3088_2430"/>
<dbReference type="Pfam" id="PF00593">
    <property type="entry name" value="TonB_dep_Rec_b-barrel"/>
    <property type="match status" value="1"/>
</dbReference>
<accession>F3L449</accession>
<dbReference type="PANTHER" id="PTHR32552:SF81">
    <property type="entry name" value="TONB-DEPENDENT OUTER MEMBRANE RECEPTOR"/>
    <property type="match status" value="1"/>
</dbReference>
<evidence type="ECO:0000256" key="5">
    <source>
        <dbReference type="ARBA" id="ARBA00022692"/>
    </source>
</evidence>
<dbReference type="PROSITE" id="PS52016">
    <property type="entry name" value="TONB_DEPENDENT_REC_3"/>
    <property type="match status" value="1"/>
</dbReference>
<evidence type="ECO:0000256" key="12">
    <source>
        <dbReference type="RuleBase" id="RU003357"/>
    </source>
</evidence>
<evidence type="ECO:0000256" key="10">
    <source>
        <dbReference type="ARBA" id="ARBA00023237"/>
    </source>
</evidence>
<keyword evidence="3 11" id="KW-1134">Transmembrane beta strand</keyword>
<evidence type="ECO:0000256" key="9">
    <source>
        <dbReference type="ARBA" id="ARBA00023136"/>
    </source>
</evidence>
<evidence type="ECO:0000256" key="8">
    <source>
        <dbReference type="ARBA" id="ARBA00023077"/>
    </source>
</evidence>
<proteinExistence type="inferred from homology"/>
<comment type="subcellular location">
    <subcellularLocation>
        <location evidence="1 11">Cell outer membrane</location>
        <topology evidence="1 11">Multi-pass membrane protein</topology>
    </subcellularLocation>
</comment>
<evidence type="ECO:0000256" key="7">
    <source>
        <dbReference type="ARBA" id="ARBA00023065"/>
    </source>
</evidence>
<keyword evidence="9 11" id="KW-0472">Membrane</keyword>
<evidence type="ECO:0000256" key="3">
    <source>
        <dbReference type="ARBA" id="ARBA00022452"/>
    </source>
</evidence>
<dbReference type="InterPro" id="IPR036942">
    <property type="entry name" value="Beta-barrel_TonB_sf"/>
</dbReference>
<comment type="caution">
    <text evidence="13">The sequence shown here is derived from an EMBL/GenBank/DDBJ whole genome shotgun (WGS) entry which is preliminary data.</text>
</comment>
<dbReference type="OrthoDB" id="7051185at2"/>
<gene>
    <name evidence="13" type="ORF">IMCC3088_2430</name>
</gene>
<dbReference type="Pfam" id="PF07715">
    <property type="entry name" value="Plug"/>
    <property type="match status" value="1"/>
</dbReference>
<keyword evidence="6" id="KW-0408">Iron</keyword>
<keyword evidence="8 12" id="KW-0798">TonB box</keyword>
<evidence type="ECO:0000256" key="2">
    <source>
        <dbReference type="ARBA" id="ARBA00022448"/>
    </source>
</evidence>
<reference evidence="13 14" key="1">
    <citation type="journal article" date="2011" name="J. Bacteriol.">
        <title>Genome sequence of strain IMCC3088, a proteorhodopsin-containing marine bacterium belonging to the OM60/NOR5 clade.</title>
        <authorList>
            <person name="Jang Y."/>
            <person name="Oh H.M."/>
            <person name="Kang I."/>
            <person name="Lee K."/>
            <person name="Yang S.J."/>
            <person name="Cho J.C."/>
        </authorList>
    </citation>
    <scope>NUCLEOTIDE SEQUENCE [LARGE SCALE GENOMIC DNA]</scope>
    <source>
        <strain evidence="13 14">IMCC3088</strain>
    </source>
</reference>
<dbReference type="InterPro" id="IPR000531">
    <property type="entry name" value="Beta-barrel_TonB"/>
</dbReference>
<evidence type="ECO:0000256" key="11">
    <source>
        <dbReference type="PROSITE-ProRule" id="PRU01360"/>
    </source>
</evidence>
<comment type="similarity">
    <text evidence="11 12">Belongs to the TonB-dependent receptor family.</text>
</comment>
<dbReference type="GO" id="GO:0009279">
    <property type="term" value="C:cell outer membrane"/>
    <property type="evidence" value="ECO:0007669"/>
    <property type="project" value="UniProtKB-SubCell"/>
</dbReference>
<dbReference type="SUPFAM" id="SSF56935">
    <property type="entry name" value="Porins"/>
    <property type="match status" value="1"/>
</dbReference>
<protein>
    <submittedName>
        <fullName evidence="13">TonB-dependent receptor</fullName>
    </submittedName>
</protein>
<keyword evidence="13" id="KW-0675">Receptor</keyword>
<dbReference type="EMBL" id="AEIG01000075">
    <property type="protein sequence ID" value="EGG28904.1"/>
    <property type="molecule type" value="Genomic_DNA"/>
</dbReference>
<keyword evidence="10 11" id="KW-0998">Cell outer membrane</keyword>
<keyword evidence="5 11" id="KW-0812">Transmembrane</keyword>
<dbReference type="Proteomes" id="UP000005615">
    <property type="component" value="Unassembled WGS sequence"/>
</dbReference>
<dbReference type="InterPro" id="IPR012910">
    <property type="entry name" value="Plug_dom"/>
</dbReference>
<evidence type="ECO:0000313" key="14">
    <source>
        <dbReference type="Proteomes" id="UP000005615"/>
    </source>
</evidence>
<dbReference type="eggNOG" id="COG4774">
    <property type="taxonomic scope" value="Bacteria"/>
</dbReference>
<evidence type="ECO:0000256" key="6">
    <source>
        <dbReference type="ARBA" id="ARBA00023004"/>
    </source>
</evidence>
<keyword evidence="2 11" id="KW-0813">Transport</keyword>
<evidence type="ECO:0000256" key="4">
    <source>
        <dbReference type="ARBA" id="ARBA00022496"/>
    </source>
</evidence>
<dbReference type="RefSeq" id="WP_009576598.1">
    <property type="nucleotide sequence ID" value="NZ_AEIG01000075.1"/>
</dbReference>
<keyword evidence="7" id="KW-0406">Ion transport</keyword>
<dbReference type="AlphaFoldDB" id="F3L449"/>
<evidence type="ECO:0000256" key="1">
    <source>
        <dbReference type="ARBA" id="ARBA00004571"/>
    </source>
</evidence>